<gene>
    <name evidence="2" type="ORF">D3Y57_16355</name>
</gene>
<dbReference type="Proteomes" id="UP000276254">
    <property type="component" value="Chromosome"/>
</dbReference>
<reference evidence="2 3" key="1">
    <citation type="submission" date="2018-09" db="EMBL/GenBank/DDBJ databases">
        <title>Sphingomonas peninsula sp. nov., isolated from fildes peninsula, Antarctic soil.</title>
        <authorList>
            <person name="Yingchao G."/>
        </authorList>
    </citation>
    <scope>NUCLEOTIDE SEQUENCE [LARGE SCALE GENOMIC DNA]</scope>
    <source>
        <strain evidence="2 3">YZ-8</strain>
    </source>
</reference>
<sequence length="132" mass="14214">MTPFFKMIIATAAVFLATAAEAPLIALSQIEPGQWSLVAAGARTRSICLSDPRVLLQLQHTGIACSRYVIENDKDSTIVHYACPGAGHGRTEVKVETPRLIQILSQGISKNAPFDWALEGRRTGPCAPTGQR</sequence>
<accession>A0A494TCM5</accession>
<evidence type="ECO:0000313" key="2">
    <source>
        <dbReference type="EMBL" id="AYJ87217.1"/>
    </source>
</evidence>
<feature type="chain" id="PRO_5019711232" description="DUF3617 family protein" evidence="1">
    <location>
        <begin position="23"/>
        <end position="132"/>
    </location>
</feature>
<organism evidence="2 3">
    <name type="scientific">Sphingomonas paeninsulae</name>
    <dbReference type="NCBI Taxonomy" id="2319844"/>
    <lineage>
        <taxon>Bacteria</taxon>
        <taxon>Pseudomonadati</taxon>
        <taxon>Pseudomonadota</taxon>
        <taxon>Alphaproteobacteria</taxon>
        <taxon>Sphingomonadales</taxon>
        <taxon>Sphingomonadaceae</taxon>
        <taxon>Sphingomonas</taxon>
    </lineage>
</organism>
<dbReference type="EMBL" id="CP032829">
    <property type="protein sequence ID" value="AYJ87217.1"/>
    <property type="molecule type" value="Genomic_DNA"/>
</dbReference>
<evidence type="ECO:0008006" key="4">
    <source>
        <dbReference type="Google" id="ProtNLM"/>
    </source>
</evidence>
<evidence type="ECO:0000313" key="3">
    <source>
        <dbReference type="Proteomes" id="UP000276254"/>
    </source>
</evidence>
<evidence type="ECO:0000256" key="1">
    <source>
        <dbReference type="SAM" id="SignalP"/>
    </source>
</evidence>
<dbReference type="RefSeq" id="WP_121154298.1">
    <property type="nucleotide sequence ID" value="NZ_CP032829.1"/>
</dbReference>
<feature type="signal peptide" evidence="1">
    <location>
        <begin position="1"/>
        <end position="22"/>
    </location>
</feature>
<dbReference type="OrthoDB" id="7595119at2"/>
<keyword evidence="1" id="KW-0732">Signal</keyword>
<keyword evidence="3" id="KW-1185">Reference proteome</keyword>
<dbReference type="AlphaFoldDB" id="A0A494TCM5"/>
<protein>
    <recommendedName>
        <fullName evidence="4">DUF3617 family protein</fullName>
    </recommendedName>
</protein>
<dbReference type="KEGG" id="spha:D3Y57_16355"/>
<proteinExistence type="predicted"/>
<name>A0A494TCM5_SPHPE</name>